<dbReference type="RefSeq" id="WP_263253875.1">
    <property type="nucleotide sequence ID" value="NZ_BAABLT010000006.1"/>
</dbReference>
<proteinExistence type="predicted"/>
<dbReference type="InterPro" id="IPR018060">
    <property type="entry name" value="HTH_AraC"/>
</dbReference>
<dbReference type="Gene3D" id="1.10.10.60">
    <property type="entry name" value="Homeodomain-like"/>
    <property type="match status" value="1"/>
</dbReference>
<keyword evidence="6" id="KW-1185">Reference proteome</keyword>
<dbReference type="SUPFAM" id="SSF46689">
    <property type="entry name" value="Homeodomain-like"/>
    <property type="match status" value="1"/>
</dbReference>
<keyword evidence="1" id="KW-0805">Transcription regulation</keyword>
<dbReference type="Pfam" id="PF12833">
    <property type="entry name" value="HTH_18"/>
    <property type="match status" value="1"/>
</dbReference>
<evidence type="ECO:0000259" key="4">
    <source>
        <dbReference type="PROSITE" id="PS01124"/>
    </source>
</evidence>
<evidence type="ECO:0000313" key="6">
    <source>
        <dbReference type="Proteomes" id="UP001597018"/>
    </source>
</evidence>
<evidence type="ECO:0000256" key="3">
    <source>
        <dbReference type="ARBA" id="ARBA00023163"/>
    </source>
</evidence>
<keyword evidence="2" id="KW-0238">DNA-binding</keyword>
<feature type="domain" description="HTH araC/xylS-type" evidence="4">
    <location>
        <begin position="156"/>
        <end position="256"/>
    </location>
</feature>
<accession>A0ABW3FV32</accession>
<evidence type="ECO:0000313" key="5">
    <source>
        <dbReference type="EMBL" id="MFD0920735.1"/>
    </source>
</evidence>
<sequence length="271" mass="29645">MPDSQLVVGTPPPHLRPLVPRWTGYHVRGPAGVHHGVPSRSMTVVIALDGTVDLLLPRRSRTAVTGGLRSRPVLVEHGELQHGLQLELTPLGARALFGVPAGELAETVADLDDVLGPAAGELLDRLGSATSWADRFAQLTGVLERLVRPAELPSAELALAWRRLAATDGAVPVRELAEETGWSRQHLRTRFRREFGLSPKLAARVMRFERARRLVAVAPRRRLADIAAECGYADQAHLNRDWREFCGATPSEWISTDLPFVQGAQEPETTS</sequence>
<evidence type="ECO:0000256" key="2">
    <source>
        <dbReference type="ARBA" id="ARBA00023125"/>
    </source>
</evidence>
<dbReference type="PROSITE" id="PS01124">
    <property type="entry name" value="HTH_ARAC_FAMILY_2"/>
    <property type="match status" value="1"/>
</dbReference>
<dbReference type="InterPro" id="IPR050204">
    <property type="entry name" value="AraC_XylS_family_regulators"/>
</dbReference>
<evidence type="ECO:0000256" key="1">
    <source>
        <dbReference type="ARBA" id="ARBA00023015"/>
    </source>
</evidence>
<keyword evidence="3" id="KW-0804">Transcription</keyword>
<reference evidence="6" key="1">
    <citation type="journal article" date="2019" name="Int. J. Syst. Evol. Microbiol.">
        <title>The Global Catalogue of Microorganisms (GCM) 10K type strain sequencing project: providing services to taxonomists for standard genome sequencing and annotation.</title>
        <authorList>
            <consortium name="The Broad Institute Genomics Platform"/>
            <consortium name="The Broad Institute Genome Sequencing Center for Infectious Disease"/>
            <person name="Wu L."/>
            <person name="Ma J."/>
        </authorList>
    </citation>
    <scope>NUCLEOTIDE SEQUENCE [LARGE SCALE GENOMIC DNA]</scope>
    <source>
        <strain evidence="6">CCUG 56401</strain>
    </source>
</reference>
<name>A0ABW3FV32_9PSEU</name>
<dbReference type="SMART" id="SM00342">
    <property type="entry name" value="HTH_ARAC"/>
    <property type="match status" value="1"/>
</dbReference>
<protein>
    <submittedName>
        <fullName evidence="5">Helix-turn-helix domain-containing protein</fullName>
    </submittedName>
</protein>
<comment type="caution">
    <text evidence="5">The sequence shown here is derived from an EMBL/GenBank/DDBJ whole genome shotgun (WGS) entry which is preliminary data.</text>
</comment>
<dbReference type="Proteomes" id="UP001597018">
    <property type="component" value="Unassembled WGS sequence"/>
</dbReference>
<organism evidence="5 6">
    <name type="scientific">Saccharopolyspora rosea</name>
    <dbReference type="NCBI Taxonomy" id="524884"/>
    <lineage>
        <taxon>Bacteria</taxon>
        <taxon>Bacillati</taxon>
        <taxon>Actinomycetota</taxon>
        <taxon>Actinomycetes</taxon>
        <taxon>Pseudonocardiales</taxon>
        <taxon>Pseudonocardiaceae</taxon>
        <taxon>Saccharopolyspora</taxon>
    </lineage>
</organism>
<dbReference type="PANTHER" id="PTHR46796">
    <property type="entry name" value="HTH-TYPE TRANSCRIPTIONAL ACTIVATOR RHAS-RELATED"/>
    <property type="match status" value="1"/>
</dbReference>
<dbReference type="InterPro" id="IPR009057">
    <property type="entry name" value="Homeodomain-like_sf"/>
</dbReference>
<dbReference type="PANTHER" id="PTHR46796:SF15">
    <property type="entry name" value="BLL1074 PROTEIN"/>
    <property type="match status" value="1"/>
</dbReference>
<dbReference type="EMBL" id="JBHTIW010000008">
    <property type="protein sequence ID" value="MFD0920735.1"/>
    <property type="molecule type" value="Genomic_DNA"/>
</dbReference>
<gene>
    <name evidence="5" type="ORF">ACFQ16_13350</name>
</gene>